<dbReference type="Proteomes" id="UP000824890">
    <property type="component" value="Unassembled WGS sequence"/>
</dbReference>
<sequence>QEETLAPFFSQLAAASENKSSSGPAFFFGAGGSIPFPDLIFFCSLHLCSILVEVLGVLWLTKRYMFSFRRRRSRLSMEQRRDSRRDDGEEGRRLGLKGFIRSGFSLSDLWKFFLGDRSNHVAELNNPLPLTMLWIRLVGNVSNGYLPLISSSECDTGEVHLARLHQLVLGAWTKQRFPLLSFEAFGSWSYRLAGEAATIVRGLDAEVELIGGGLWAAA</sequence>
<keyword evidence="1" id="KW-0472">Membrane</keyword>
<feature type="non-terminal residue" evidence="2">
    <location>
        <position position="218"/>
    </location>
</feature>
<organism evidence="2 3">
    <name type="scientific">Brassica napus</name>
    <name type="common">Rape</name>
    <dbReference type="NCBI Taxonomy" id="3708"/>
    <lineage>
        <taxon>Eukaryota</taxon>
        <taxon>Viridiplantae</taxon>
        <taxon>Streptophyta</taxon>
        <taxon>Embryophyta</taxon>
        <taxon>Tracheophyta</taxon>
        <taxon>Spermatophyta</taxon>
        <taxon>Magnoliopsida</taxon>
        <taxon>eudicotyledons</taxon>
        <taxon>Gunneridae</taxon>
        <taxon>Pentapetalae</taxon>
        <taxon>rosids</taxon>
        <taxon>malvids</taxon>
        <taxon>Brassicales</taxon>
        <taxon>Brassicaceae</taxon>
        <taxon>Brassiceae</taxon>
        <taxon>Brassica</taxon>
    </lineage>
</organism>
<feature type="non-terminal residue" evidence="2">
    <location>
        <position position="1"/>
    </location>
</feature>
<accession>A0ABQ8BE85</accession>
<comment type="caution">
    <text evidence="2">The sequence shown here is derived from an EMBL/GenBank/DDBJ whole genome shotgun (WGS) entry which is preliminary data.</text>
</comment>
<evidence type="ECO:0000256" key="1">
    <source>
        <dbReference type="SAM" id="Phobius"/>
    </source>
</evidence>
<keyword evidence="3" id="KW-1185">Reference proteome</keyword>
<dbReference type="EMBL" id="JAGKQM010000011">
    <property type="protein sequence ID" value="KAH0903058.1"/>
    <property type="molecule type" value="Genomic_DNA"/>
</dbReference>
<protein>
    <submittedName>
        <fullName evidence="2">Uncharacterized protein</fullName>
    </submittedName>
</protein>
<reference evidence="2 3" key="1">
    <citation type="submission" date="2021-05" db="EMBL/GenBank/DDBJ databases">
        <title>Genome Assembly of Synthetic Allotetraploid Brassica napus Reveals Homoeologous Exchanges between Subgenomes.</title>
        <authorList>
            <person name="Davis J.T."/>
        </authorList>
    </citation>
    <scope>NUCLEOTIDE SEQUENCE [LARGE SCALE GENOMIC DNA]</scope>
    <source>
        <strain evidence="3">cv. Da-Ae</strain>
        <tissue evidence="2">Seedling</tissue>
    </source>
</reference>
<feature type="transmembrane region" description="Helical" evidence="1">
    <location>
        <begin position="39"/>
        <end position="61"/>
    </location>
</feature>
<proteinExistence type="predicted"/>
<evidence type="ECO:0000313" key="2">
    <source>
        <dbReference type="EMBL" id="KAH0903058.1"/>
    </source>
</evidence>
<keyword evidence="1" id="KW-0812">Transmembrane</keyword>
<evidence type="ECO:0000313" key="3">
    <source>
        <dbReference type="Proteomes" id="UP000824890"/>
    </source>
</evidence>
<gene>
    <name evidence="2" type="ORF">HID58_042561</name>
</gene>
<name>A0ABQ8BE85_BRANA</name>
<keyword evidence="1" id="KW-1133">Transmembrane helix</keyword>